<dbReference type="AlphaFoldDB" id="A0A174HMJ1"/>
<accession>A0A174HMJ1</accession>
<evidence type="ECO:0000313" key="2">
    <source>
        <dbReference type="Proteomes" id="UP000095380"/>
    </source>
</evidence>
<sequence length="208" mass="24005">MLENRNDLLEIKQAEILSIIERTSISLREEDISSKDILQSFFKSGGLVITPPQQEPPMMHMLVIDSLHNYNKGESIKPGNIKLNIRHLIEFLPDLTAATVEIAMDIPILKVCAALNIWKMLRAVTTVEITKEQAIVVVALWDNCNQQQRITLEKGFECFRSLYENIETSNCTWEQYIKLISDLEKIGSLELDSNGIWLREWISKRYTR</sequence>
<protein>
    <submittedName>
        <fullName evidence="1">Uncharacterized protein</fullName>
    </submittedName>
</protein>
<reference evidence="1 2" key="1">
    <citation type="submission" date="2015-09" db="EMBL/GenBank/DDBJ databases">
        <authorList>
            <consortium name="Pathogen Informatics"/>
        </authorList>
    </citation>
    <scope>NUCLEOTIDE SEQUENCE [LARGE SCALE GENOMIC DNA]</scope>
    <source>
        <strain evidence="1 2">2789STDY5608851</strain>
    </source>
</reference>
<organism evidence="1 2">
    <name type="scientific">Dorea longicatena</name>
    <dbReference type="NCBI Taxonomy" id="88431"/>
    <lineage>
        <taxon>Bacteria</taxon>
        <taxon>Bacillati</taxon>
        <taxon>Bacillota</taxon>
        <taxon>Clostridia</taxon>
        <taxon>Lachnospirales</taxon>
        <taxon>Lachnospiraceae</taxon>
        <taxon>Dorea</taxon>
    </lineage>
</organism>
<evidence type="ECO:0000313" key="1">
    <source>
        <dbReference type="EMBL" id="CUO74368.1"/>
    </source>
</evidence>
<dbReference type="Proteomes" id="UP000095380">
    <property type="component" value="Unassembled WGS sequence"/>
</dbReference>
<dbReference type="EMBL" id="CYYM01000031">
    <property type="protein sequence ID" value="CUO74368.1"/>
    <property type="molecule type" value="Genomic_DNA"/>
</dbReference>
<name>A0A174HMJ1_9FIRM</name>
<dbReference type="RefSeq" id="WP_055195833.1">
    <property type="nucleotide sequence ID" value="NZ_CYYM01000031.1"/>
</dbReference>
<gene>
    <name evidence="1" type="ORF">ERS852408_02852</name>
</gene>
<proteinExistence type="predicted"/>